<name>A0ABQ8P830_9CRYT</name>
<dbReference type="Pfam" id="PF01753">
    <property type="entry name" value="zf-MYND"/>
    <property type="match status" value="1"/>
</dbReference>
<organism evidence="7 8">
    <name type="scientific">Cryptosporidium canis</name>
    <dbReference type="NCBI Taxonomy" id="195482"/>
    <lineage>
        <taxon>Eukaryota</taxon>
        <taxon>Sar</taxon>
        <taxon>Alveolata</taxon>
        <taxon>Apicomplexa</taxon>
        <taxon>Conoidasida</taxon>
        <taxon>Coccidia</taxon>
        <taxon>Eucoccidiorida</taxon>
        <taxon>Eimeriorina</taxon>
        <taxon>Cryptosporidiidae</taxon>
        <taxon>Cryptosporidium</taxon>
    </lineage>
</organism>
<proteinExistence type="predicted"/>
<sequence length="913" mass="105225">MVLKKLMGRAHRSSPKNAENKKNVDDKTEKKVVNKVESGNKQTQAEKIMAHFKGFDKKGKHGGRGKQSSSSKKKKRIPTVENQITSLKIISRAAAKVREMEASRQPFMDYSADYHPHITNKNVDKLLYLETNTLAVKKSLVRSRILHERETLQNMRGVCIYIKAKLPTAIEKFKTKSKSTSELKNQKSLTRGKDENIDNNGSELLGETRYEDSSGKNERNIEIDITTIHSVLGLSGLELLEDIDTTEVTKIRHRLMHVKESIISKIPEAGADFVIKGLIQFDPNRLIGLVPVLLSVVKYKFTNPNFWASVIHELWLFIIVSLHNNLKVGDHTTEKVINSLDSTGGSESNLQRNQIFPDYFIAINYLLSGMVDTKIPGVLRLLVRLNMMYFYECRINTLILFCNSPMELWVDSIKISSLLNNIDSLRTLLTSLSESRNMDIQQLAIRVFSSNLTSIIFFHLINSPINLVHDKSNLKLITCYIEFLNECLLIGHSKELLNYLSKEDFVNKYKVYSTFGQGYKFYSELDSDNIYLDKNGEYIIRNSKEPREEYSIVGYNKNRINANLEYNDERYNIWDMFSIVCNPKYKESILYPTVLFLADSLYFSFVYEVDWDYNSLKSLLLSIIQLNKHFKKALIEFGTDGSFTEILLEDTKVVKKYLRLLYNEQEIDLKRLQGWITDRRIKESTISRKLDESAKVPCFHPSCNNYTVGSKVRVGELNKGLRVNAEKKGELDFRYCRGCFVVSYCSDKCQKSHWKLSHSSICGLMAVPPGSLVFNSTVNWPIRVHLHNTTDNVLESESVAYLQDKYYSNVYNNLSFKVFFDSCNLSIPYPLSVKDTSNVFYHCGLRECIRGDCLKNPPSENGLRRVNVFEHKNLLVYKELHNNQKLLVQVGDPRMWNSYIKQKKTEEAKVDYV</sequence>
<evidence type="ECO:0000256" key="2">
    <source>
        <dbReference type="ARBA" id="ARBA00022771"/>
    </source>
</evidence>
<feature type="region of interest" description="Disordered" evidence="5">
    <location>
        <begin position="180"/>
        <end position="211"/>
    </location>
</feature>
<dbReference type="SUPFAM" id="SSF144232">
    <property type="entry name" value="HIT/MYND zinc finger-like"/>
    <property type="match status" value="1"/>
</dbReference>
<dbReference type="Gene3D" id="6.10.140.2220">
    <property type="match status" value="1"/>
</dbReference>
<evidence type="ECO:0000313" key="7">
    <source>
        <dbReference type="EMBL" id="KAJ1611364.1"/>
    </source>
</evidence>
<keyword evidence="2 4" id="KW-0863">Zinc-finger</keyword>
<protein>
    <recommendedName>
        <fullName evidence="6">MYND-type domain-containing protein</fullName>
    </recommendedName>
</protein>
<feature type="region of interest" description="Disordered" evidence="5">
    <location>
        <begin position="1"/>
        <end position="78"/>
    </location>
</feature>
<comment type="caution">
    <text evidence="7">The sequence shown here is derived from an EMBL/GenBank/DDBJ whole genome shotgun (WGS) entry which is preliminary data.</text>
</comment>
<evidence type="ECO:0000259" key="6">
    <source>
        <dbReference type="PROSITE" id="PS50865"/>
    </source>
</evidence>
<evidence type="ECO:0000313" key="8">
    <source>
        <dbReference type="Proteomes" id="UP001071777"/>
    </source>
</evidence>
<keyword evidence="3" id="KW-0862">Zinc</keyword>
<dbReference type="EMBL" id="JAPCXB010000060">
    <property type="protein sequence ID" value="KAJ1611364.1"/>
    <property type="molecule type" value="Genomic_DNA"/>
</dbReference>
<dbReference type="InterPro" id="IPR002893">
    <property type="entry name" value="Znf_MYND"/>
</dbReference>
<feature type="compositionally biased region" description="Basic and acidic residues" evidence="5">
    <location>
        <begin position="18"/>
        <end position="34"/>
    </location>
</feature>
<feature type="compositionally biased region" description="Basic and acidic residues" evidence="5">
    <location>
        <begin position="180"/>
        <end position="196"/>
    </location>
</feature>
<feature type="compositionally biased region" description="Basic residues" evidence="5">
    <location>
        <begin position="1"/>
        <end position="14"/>
    </location>
</feature>
<evidence type="ECO:0000256" key="1">
    <source>
        <dbReference type="ARBA" id="ARBA00022723"/>
    </source>
</evidence>
<keyword evidence="8" id="KW-1185">Reference proteome</keyword>
<accession>A0ABQ8P830</accession>
<evidence type="ECO:0000256" key="4">
    <source>
        <dbReference type="PROSITE-ProRule" id="PRU00134"/>
    </source>
</evidence>
<evidence type="ECO:0000256" key="3">
    <source>
        <dbReference type="ARBA" id="ARBA00022833"/>
    </source>
</evidence>
<reference evidence="7" key="1">
    <citation type="submission" date="2022-10" db="EMBL/GenBank/DDBJ databases">
        <title>Adaptive evolution leads to modifications in subtelomeric GC content in a zoonotic Cryptosporidium species.</title>
        <authorList>
            <person name="Li J."/>
            <person name="Feng Y."/>
            <person name="Xiao L."/>
        </authorList>
    </citation>
    <scope>NUCLEOTIDE SEQUENCE</scope>
    <source>
        <strain evidence="7">25894</strain>
    </source>
</reference>
<dbReference type="Proteomes" id="UP001071777">
    <property type="component" value="Unassembled WGS sequence"/>
</dbReference>
<feature type="domain" description="MYND-type" evidence="6">
    <location>
        <begin position="700"/>
        <end position="762"/>
    </location>
</feature>
<dbReference type="PROSITE" id="PS50865">
    <property type="entry name" value="ZF_MYND_2"/>
    <property type="match status" value="1"/>
</dbReference>
<keyword evidence="1" id="KW-0479">Metal-binding</keyword>
<gene>
    <name evidence="7" type="ORF">OJ252_1548</name>
</gene>
<evidence type="ECO:0000256" key="5">
    <source>
        <dbReference type="SAM" id="MobiDB-lite"/>
    </source>
</evidence>